<dbReference type="Proteomes" id="UP001307849">
    <property type="component" value="Unassembled WGS sequence"/>
</dbReference>
<keyword evidence="2" id="KW-0732">Signal</keyword>
<evidence type="ECO:0000313" key="4">
    <source>
        <dbReference type="Proteomes" id="UP001307849"/>
    </source>
</evidence>
<name>A0AAN8NLK2_9PEZI</name>
<keyword evidence="1" id="KW-1133">Transmembrane helix</keyword>
<dbReference type="AlphaFoldDB" id="A0AAN8NLK2"/>
<sequence length="319" mass="34480">MGYRTVAIRLVLLHFFLFFKFNNASSLILLSRDDVGSIHGWEGLTYQAIRYEPLCGSLGSADYYRQVYSFSPTCLSATEIFTNTTHDFAIYDFTGIRLRGPEARIGAGREICVCFALRQITDLNFGAAVCVYVNGDAQVYLDGSVALNYRPGVDVGRALPICGGDFDVKAAREEWSRTAIQPQVTEVESTIGTIGTQPLGSTVRGGVATTETVISTEWRVSTYFPSVVPYTDTTVYTTTGPDGALMTITTARVIQMPVVTVSTPIENTSNSDKVRIGVGLGLGILALILVTAGVIVGISLLRQRSRTERQASEEAGIAS</sequence>
<feature type="chain" id="PRO_5042860677" evidence="2">
    <location>
        <begin position="25"/>
        <end position="319"/>
    </location>
</feature>
<reference evidence="3 4" key="1">
    <citation type="submission" date="2019-10" db="EMBL/GenBank/DDBJ databases">
        <authorList>
            <person name="Palmer J.M."/>
        </authorList>
    </citation>
    <scope>NUCLEOTIDE SEQUENCE [LARGE SCALE GENOMIC DNA]</scope>
    <source>
        <strain evidence="3 4">TWF506</strain>
    </source>
</reference>
<feature type="transmembrane region" description="Helical" evidence="1">
    <location>
        <begin position="276"/>
        <end position="301"/>
    </location>
</feature>
<keyword evidence="1" id="KW-0812">Transmembrane</keyword>
<accession>A0AAN8NLK2</accession>
<keyword evidence="4" id="KW-1185">Reference proteome</keyword>
<feature type="signal peptide" evidence="2">
    <location>
        <begin position="1"/>
        <end position="24"/>
    </location>
</feature>
<keyword evidence="1" id="KW-0472">Membrane</keyword>
<proteinExistence type="predicted"/>
<organism evidence="3 4">
    <name type="scientific">Arthrobotrys conoides</name>
    <dbReference type="NCBI Taxonomy" id="74498"/>
    <lineage>
        <taxon>Eukaryota</taxon>
        <taxon>Fungi</taxon>
        <taxon>Dikarya</taxon>
        <taxon>Ascomycota</taxon>
        <taxon>Pezizomycotina</taxon>
        <taxon>Orbiliomycetes</taxon>
        <taxon>Orbiliales</taxon>
        <taxon>Orbiliaceae</taxon>
        <taxon>Arthrobotrys</taxon>
    </lineage>
</organism>
<comment type="caution">
    <text evidence="3">The sequence shown here is derived from an EMBL/GenBank/DDBJ whole genome shotgun (WGS) entry which is preliminary data.</text>
</comment>
<evidence type="ECO:0000256" key="2">
    <source>
        <dbReference type="SAM" id="SignalP"/>
    </source>
</evidence>
<gene>
    <name evidence="3" type="ORF">TWF506_009667</name>
</gene>
<protein>
    <submittedName>
        <fullName evidence="3">Uncharacterized protein</fullName>
    </submittedName>
</protein>
<evidence type="ECO:0000256" key="1">
    <source>
        <dbReference type="SAM" id="Phobius"/>
    </source>
</evidence>
<dbReference type="EMBL" id="JAVHJM010000007">
    <property type="protein sequence ID" value="KAK6510562.1"/>
    <property type="molecule type" value="Genomic_DNA"/>
</dbReference>
<evidence type="ECO:0000313" key="3">
    <source>
        <dbReference type="EMBL" id="KAK6510562.1"/>
    </source>
</evidence>